<organism evidence="6 7">
    <name type="scientific">Metaclostridioides mangenotii</name>
    <dbReference type="NCBI Taxonomy" id="1540"/>
    <lineage>
        <taxon>Bacteria</taxon>
        <taxon>Bacillati</taxon>
        <taxon>Bacillota</taxon>
        <taxon>Clostridia</taxon>
        <taxon>Peptostreptococcales</taxon>
        <taxon>Peptostreptococcaceae</taxon>
        <taxon>Metaclostridioides</taxon>
    </lineage>
</organism>
<dbReference type="EC" id="6.5.1.1" evidence="2"/>
<reference evidence="6 7" key="1">
    <citation type="submission" date="2021-03" db="EMBL/GenBank/DDBJ databases">
        <title>Genomic Encyclopedia of Type Strains, Phase IV (KMG-IV): sequencing the most valuable type-strain genomes for metagenomic binning, comparative biology and taxonomic classification.</title>
        <authorList>
            <person name="Goeker M."/>
        </authorList>
    </citation>
    <scope>NUCLEOTIDE SEQUENCE [LARGE SCALE GENOMIC DNA]</scope>
    <source>
        <strain evidence="6 7">DSM 1289</strain>
    </source>
</reference>
<sequence>MDIFDEKGIKPMLIAEMQEAFDSPDYIYELKFDGIRCIAYLDKDSTDLRNKRDFKLIPRFPELDQLHRYVNEKCILDGELVAMKNGVPDFYELQRRTLLSDPFKMQLAGKKYPVSFIAYDIIYYKDKLVTDLPLIERKKLLEKTINEMDRFAISRYIETNGKALYQVAEQQKLEGIVAKHKDSKYWFDKKSRDWIKIKYMKDEDFVVCGYILKENNMTSLVIAQYNDENELIYKGHVTLGVSLRKLNQYKYKKASDPPIKYVPSGSNNEGTVWLEPTLVCTVEYMPNDRGSLRQPVLKGIREDKSPTECREYQRG</sequence>
<dbReference type="RefSeq" id="WP_209455392.1">
    <property type="nucleotide sequence ID" value="NZ_BAAACS010000017.1"/>
</dbReference>
<dbReference type="Gene3D" id="3.30.470.30">
    <property type="entry name" value="DNA ligase/mRNA capping enzyme"/>
    <property type="match status" value="1"/>
</dbReference>
<feature type="domain" description="ATP-dependent DNA ligase family profile" evidence="5">
    <location>
        <begin position="107"/>
        <end position="235"/>
    </location>
</feature>
<evidence type="ECO:0000313" key="6">
    <source>
        <dbReference type="EMBL" id="MBP1853736.1"/>
    </source>
</evidence>
<dbReference type="PROSITE" id="PS50160">
    <property type="entry name" value="DNA_LIGASE_A3"/>
    <property type="match status" value="1"/>
</dbReference>
<protein>
    <recommendedName>
        <fullName evidence="2">DNA ligase (ATP)</fullName>
        <ecNumber evidence="2">6.5.1.1</ecNumber>
    </recommendedName>
</protein>
<dbReference type="EMBL" id="JAGGJX010000001">
    <property type="protein sequence ID" value="MBP1853736.1"/>
    <property type="molecule type" value="Genomic_DNA"/>
</dbReference>
<comment type="similarity">
    <text evidence="1">Belongs to the ATP-dependent DNA ligase family.</text>
</comment>
<evidence type="ECO:0000256" key="4">
    <source>
        <dbReference type="ARBA" id="ARBA00034003"/>
    </source>
</evidence>
<keyword evidence="7" id="KW-1185">Reference proteome</keyword>
<name>A0ABS4E717_9FIRM</name>
<dbReference type="SUPFAM" id="SSF50249">
    <property type="entry name" value="Nucleic acid-binding proteins"/>
    <property type="match status" value="1"/>
</dbReference>
<dbReference type="PANTHER" id="PTHR45674">
    <property type="entry name" value="DNA LIGASE 1/3 FAMILY MEMBER"/>
    <property type="match status" value="1"/>
</dbReference>
<dbReference type="PANTHER" id="PTHR45674:SF4">
    <property type="entry name" value="DNA LIGASE 1"/>
    <property type="match status" value="1"/>
</dbReference>
<dbReference type="Proteomes" id="UP000767291">
    <property type="component" value="Unassembled WGS sequence"/>
</dbReference>
<accession>A0ABS4E717</accession>
<evidence type="ECO:0000313" key="7">
    <source>
        <dbReference type="Proteomes" id="UP000767291"/>
    </source>
</evidence>
<dbReference type="CDD" id="cd07971">
    <property type="entry name" value="OBF_DNA_ligase_LigD"/>
    <property type="match status" value="1"/>
</dbReference>
<dbReference type="InterPro" id="IPR012340">
    <property type="entry name" value="NA-bd_OB-fold"/>
</dbReference>
<dbReference type="InterPro" id="IPR016059">
    <property type="entry name" value="DNA_ligase_ATP-dep_CS"/>
</dbReference>
<evidence type="ECO:0000256" key="1">
    <source>
        <dbReference type="ARBA" id="ARBA00007572"/>
    </source>
</evidence>
<dbReference type="PROSITE" id="PS00697">
    <property type="entry name" value="DNA_LIGASE_A1"/>
    <property type="match status" value="1"/>
</dbReference>
<dbReference type="CDD" id="cd07906">
    <property type="entry name" value="Adenylation_DNA_ligase_LigD_LigC"/>
    <property type="match status" value="1"/>
</dbReference>
<dbReference type="Pfam" id="PF04679">
    <property type="entry name" value="DNA_ligase_A_C"/>
    <property type="match status" value="1"/>
</dbReference>
<dbReference type="InterPro" id="IPR050191">
    <property type="entry name" value="ATP-dep_DNA_ligase"/>
</dbReference>
<gene>
    <name evidence="6" type="ORF">J2Z43_000126</name>
</gene>
<dbReference type="SUPFAM" id="SSF56091">
    <property type="entry name" value="DNA ligase/mRNA capping enzyme, catalytic domain"/>
    <property type="match status" value="1"/>
</dbReference>
<evidence type="ECO:0000256" key="3">
    <source>
        <dbReference type="ARBA" id="ARBA00022598"/>
    </source>
</evidence>
<dbReference type="Pfam" id="PF01068">
    <property type="entry name" value="DNA_ligase_A_M"/>
    <property type="match status" value="1"/>
</dbReference>
<evidence type="ECO:0000259" key="5">
    <source>
        <dbReference type="PROSITE" id="PS50160"/>
    </source>
</evidence>
<dbReference type="Gene3D" id="2.40.50.140">
    <property type="entry name" value="Nucleic acid-binding proteins"/>
    <property type="match status" value="1"/>
</dbReference>
<keyword evidence="3" id="KW-0436">Ligase</keyword>
<dbReference type="Gene3D" id="3.30.1490.70">
    <property type="match status" value="1"/>
</dbReference>
<comment type="catalytic activity">
    <reaction evidence="4">
        <text>ATP + (deoxyribonucleotide)n-3'-hydroxyl + 5'-phospho-(deoxyribonucleotide)m = (deoxyribonucleotide)n+m + AMP + diphosphate.</text>
        <dbReference type="EC" id="6.5.1.1"/>
    </reaction>
</comment>
<evidence type="ECO:0000256" key="2">
    <source>
        <dbReference type="ARBA" id="ARBA00012727"/>
    </source>
</evidence>
<comment type="caution">
    <text evidence="6">The sequence shown here is derived from an EMBL/GenBank/DDBJ whole genome shotgun (WGS) entry which is preliminary data.</text>
</comment>
<dbReference type="InterPro" id="IPR012309">
    <property type="entry name" value="DNA_ligase_ATP-dep_C"/>
</dbReference>
<dbReference type="InterPro" id="IPR012310">
    <property type="entry name" value="DNA_ligase_ATP-dep_cent"/>
</dbReference>
<proteinExistence type="inferred from homology"/>